<geneLocation type="plasmid" evidence="1 2">
    <name>pVL1_5</name>
</geneLocation>
<evidence type="ECO:0000313" key="1">
    <source>
        <dbReference type="EMBL" id="BCM88069.1"/>
    </source>
</evidence>
<keyword evidence="1" id="KW-0614">Plasmid</keyword>
<dbReference type="EMBL" id="AP024150">
    <property type="protein sequence ID" value="BCM88069.1"/>
    <property type="molecule type" value="Genomic_DNA"/>
</dbReference>
<dbReference type="KEGG" id="mind:mvi_65300"/>
<dbReference type="AlphaFoldDB" id="A0A8H8X141"/>
<dbReference type="Proteomes" id="UP000663508">
    <property type="component" value="Plasmid pVL1_5"/>
</dbReference>
<sequence>MDETTFNDLARSLEQAAAHARGETVPGLRVHVPREVDVAAIQGLTLAPQIITTPAGEEFVILPRSDYDALLARLGAEEAEGRQDA</sequence>
<dbReference type="RefSeq" id="WP_244749162.1">
    <property type="nucleotide sequence ID" value="NZ_AP024150.1"/>
</dbReference>
<protein>
    <submittedName>
        <fullName evidence="1">Uncharacterized protein</fullName>
    </submittedName>
</protein>
<reference evidence="1" key="1">
    <citation type="submission" date="2020-11" db="EMBL/GenBank/DDBJ databases">
        <title>Complete genome sequence of a novel pathogenic Methylobacterium strain isolated from rice in Vietnam.</title>
        <authorList>
            <person name="Lai K."/>
            <person name="Okazaki S."/>
            <person name="Higashi K."/>
            <person name="Mori H."/>
            <person name="Toyoda A."/>
            <person name="Kurokawa K."/>
        </authorList>
    </citation>
    <scope>NUCLEOTIDE SEQUENCE</scope>
    <source>
        <strain evidence="1">VL1</strain>
        <plasmid evidence="1">pVL1_5</plasmid>
    </source>
</reference>
<gene>
    <name evidence="1" type="ORF">mvi_65300</name>
</gene>
<organism evidence="1 2">
    <name type="scientific">Methylobacterium indicum</name>
    <dbReference type="NCBI Taxonomy" id="1775910"/>
    <lineage>
        <taxon>Bacteria</taxon>
        <taxon>Pseudomonadati</taxon>
        <taxon>Pseudomonadota</taxon>
        <taxon>Alphaproteobacteria</taxon>
        <taxon>Hyphomicrobiales</taxon>
        <taxon>Methylobacteriaceae</taxon>
        <taxon>Methylobacterium</taxon>
    </lineage>
</organism>
<proteinExistence type="predicted"/>
<name>A0A8H8X141_9HYPH</name>
<accession>A0A8H8X141</accession>
<evidence type="ECO:0000313" key="2">
    <source>
        <dbReference type="Proteomes" id="UP000663508"/>
    </source>
</evidence>